<feature type="transmembrane region" description="Helical" evidence="5">
    <location>
        <begin position="230"/>
        <end position="248"/>
    </location>
</feature>
<proteinExistence type="predicted"/>
<evidence type="ECO:0000256" key="3">
    <source>
        <dbReference type="ARBA" id="ARBA00022989"/>
    </source>
</evidence>
<evidence type="ECO:0000256" key="4">
    <source>
        <dbReference type="ARBA" id="ARBA00023136"/>
    </source>
</evidence>
<feature type="transmembrane region" description="Helical" evidence="5">
    <location>
        <begin position="86"/>
        <end position="105"/>
    </location>
</feature>
<dbReference type="GO" id="GO:0016020">
    <property type="term" value="C:membrane"/>
    <property type="evidence" value="ECO:0007669"/>
    <property type="project" value="UniProtKB-SubCell"/>
</dbReference>
<feature type="transmembrane region" description="Helical" evidence="5">
    <location>
        <begin position="255"/>
        <end position="273"/>
    </location>
</feature>
<feature type="transmembrane region" description="Helical" evidence="5">
    <location>
        <begin position="450"/>
        <end position="467"/>
    </location>
</feature>
<evidence type="ECO:0000313" key="8">
    <source>
        <dbReference type="Proteomes" id="UP000178377"/>
    </source>
</evidence>
<dbReference type="EMBL" id="MFEO01000036">
    <property type="protein sequence ID" value="OGE88222.1"/>
    <property type="molecule type" value="Genomic_DNA"/>
</dbReference>
<accession>A0A1F5PEV6</accession>
<dbReference type="PANTHER" id="PTHR37422:SF13">
    <property type="entry name" value="LIPOPOLYSACCHARIDE BIOSYNTHESIS PROTEIN PA4999-RELATED"/>
    <property type="match status" value="1"/>
</dbReference>
<protein>
    <recommendedName>
        <fullName evidence="6">O-antigen ligase-related domain-containing protein</fullName>
    </recommendedName>
</protein>
<feature type="transmembrane region" description="Helical" evidence="5">
    <location>
        <begin position="308"/>
        <end position="328"/>
    </location>
</feature>
<feature type="transmembrane region" description="Helical" evidence="5">
    <location>
        <begin position="35"/>
        <end position="53"/>
    </location>
</feature>
<dbReference type="Pfam" id="PF04932">
    <property type="entry name" value="Wzy_C"/>
    <property type="match status" value="1"/>
</dbReference>
<evidence type="ECO:0000256" key="1">
    <source>
        <dbReference type="ARBA" id="ARBA00004141"/>
    </source>
</evidence>
<keyword evidence="2 5" id="KW-0812">Transmembrane</keyword>
<name>A0A1F5PEV6_9BACT</name>
<dbReference type="InterPro" id="IPR051533">
    <property type="entry name" value="WaaL-like"/>
</dbReference>
<feature type="transmembrane region" description="Helical" evidence="5">
    <location>
        <begin position="279"/>
        <end position="296"/>
    </location>
</feature>
<evidence type="ECO:0000256" key="2">
    <source>
        <dbReference type="ARBA" id="ARBA00022692"/>
    </source>
</evidence>
<dbReference type="InterPro" id="IPR007016">
    <property type="entry name" value="O-antigen_ligase-rel_domated"/>
</dbReference>
<feature type="transmembrane region" description="Helical" evidence="5">
    <location>
        <begin position="408"/>
        <end position="429"/>
    </location>
</feature>
<dbReference type="PANTHER" id="PTHR37422">
    <property type="entry name" value="TEICHURONIC ACID BIOSYNTHESIS PROTEIN TUAE"/>
    <property type="match status" value="1"/>
</dbReference>
<evidence type="ECO:0000259" key="6">
    <source>
        <dbReference type="Pfam" id="PF04932"/>
    </source>
</evidence>
<feature type="transmembrane region" description="Helical" evidence="5">
    <location>
        <begin position="144"/>
        <end position="164"/>
    </location>
</feature>
<reference evidence="7 8" key="1">
    <citation type="journal article" date="2016" name="Nat. Commun.">
        <title>Thousands of microbial genomes shed light on interconnected biogeochemical processes in an aquifer system.</title>
        <authorList>
            <person name="Anantharaman K."/>
            <person name="Brown C.T."/>
            <person name="Hug L.A."/>
            <person name="Sharon I."/>
            <person name="Castelle C.J."/>
            <person name="Probst A.J."/>
            <person name="Thomas B.C."/>
            <person name="Singh A."/>
            <person name="Wilkins M.J."/>
            <person name="Karaoz U."/>
            <person name="Brodie E.L."/>
            <person name="Williams K.H."/>
            <person name="Hubbard S.S."/>
            <person name="Banfield J.F."/>
        </authorList>
    </citation>
    <scope>NUCLEOTIDE SEQUENCE [LARGE SCALE GENOMIC DNA]</scope>
</reference>
<keyword evidence="3 5" id="KW-1133">Transmembrane helix</keyword>
<comment type="subcellular location">
    <subcellularLocation>
        <location evidence="1">Membrane</location>
        <topology evidence="1">Multi-pass membrane protein</topology>
    </subcellularLocation>
</comment>
<sequence length="498" mass="55140">MTAQITPQGRATIINLLLSAGFLVVLLLAPIQRELTIYGLLLFASAAALNFTLTDTSAMRRVGTWVLGLIVADLALYSSVELLPYLDTSLLLLLVLAGFLALCAAKNSAGKFSLKQLPFLTPMVIFLLSVALSALGAAHVKDVMYFFGLNLIGYFIFSCLVISYRGRELPKNLMIFVFTTGVASALLAIWQLYSPGFKQIVFPFLAERDRSILLLWQEVSRVVGTWQHPSYLGLFLAVASICGVYLLFWAELSAIKRACVAFGLIITSAALLLTNTRSSVIGAWLGILLLYVLVLVRRYEFVKRLPRSLSLVTLGVIAACAMLLYQFVFVSEIYRKPQAWRVDASATIWGRFLRSDMMSTESLVQRSQLYQLAQEEFFAHPIVGIGAKNFSYAVTARFTVPGTDAHNLILQTAAECGIVGLAALIFLFSSIVVRVRKTIWGDLDLTSRRLVATSSAVLVLFLFDSFFNNPLYSLRLTVLFWVFLSCVIILQQNNRAQA</sequence>
<evidence type="ECO:0000256" key="5">
    <source>
        <dbReference type="SAM" id="Phobius"/>
    </source>
</evidence>
<evidence type="ECO:0000313" key="7">
    <source>
        <dbReference type="EMBL" id="OGE88222.1"/>
    </source>
</evidence>
<feature type="transmembrane region" description="Helical" evidence="5">
    <location>
        <begin position="117"/>
        <end position="138"/>
    </location>
</feature>
<feature type="transmembrane region" description="Helical" evidence="5">
    <location>
        <begin position="173"/>
        <end position="193"/>
    </location>
</feature>
<dbReference type="AlphaFoldDB" id="A0A1F5PEV6"/>
<feature type="domain" description="O-antigen ligase-related" evidence="6">
    <location>
        <begin position="263"/>
        <end position="425"/>
    </location>
</feature>
<feature type="transmembrane region" description="Helical" evidence="5">
    <location>
        <begin position="62"/>
        <end position="80"/>
    </location>
</feature>
<comment type="caution">
    <text evidence="7">The sequence shown here is derived from an EMBL/GenBank/DDBJ whole genome shotgun (WGS) entry which is preliminary data.</text>
</comment>
<dbReference type="STRING" id="1817828.A2722_01240"/>
<dbReference type="Proteomes" id="UP000178377">
    <property type="component" value="Unassembled WGS sequence"/>
</dbReference>
<keyword evidence="4 5" id="KW-0472">Membrane</keyword>
<feature type="transmembrane region" description="Helical" evidence="5">
    <location>
        <begin position="12"/>
        <end position="29"/>
    </location>
</feature>
<feature type="transmembrane region" description="Helical" evidence="5">
    <location>
        <begin position="473"/>
        <end position="490"/>
    </location>
</feature>
<gene>
    <name evidence="7" type="ORF">A2722_01240</name>
</gene>
<organism evidence="7 8">
    <name type="scientific">Candidatus Doudnabacteria bacterium RIFCSPHIGHO2_01_FULL_50_11</name>
    <dbReference type="NCBI Taxonomy" id="1817828"/>
    <lineage>
        <taxon>Bacteria</taxon>
        <taxon>Candidatus Doudnaibacteriota</taxon>
    </lineage>
</organism>